<keyword evidence="1" id="KW-1003">Cell membrane</keyword>
<evidence type="ECO:0000256" key="3">
    <source>
        <dbReference type="ARBA" id="ARBA00022723"/>
    </source>
</evidence>
<keyword evidence="5" id="KW-0472">Membrane</keyword>
<dbReference type="PANTHER" id="PTHR34990">
    <property type="entry name" value="UDP-2,3-DIACYLGLUCOSAMINE HYDROLASE-RELATED"/>
    <property type="match status" value="1"/>
</dbReference>
<dbReference type="AlphaFoldDB" id="A0A432GD80"/>
<sequence length="259" mass="30019">MSILDVPDPDGFLYIVADSHLDEKNAPAEEFVEMLVQLENPHTIVFLGDLFKIWLAPPKFWSDLHRQVLLGFQSLKDKGSNVVFIAGNREMLLPGKFTDNWKKKLPFTHLIHNDWFLNWGNQHFGFIHGDTINYHDRQYLRWKSVSHSLAVETIFQLMPGPAARWIAERIEAMLVETNKEYKVHFPEKEIQEFAESVLPGVDNYFVGHFHVDREIKVDGCSSVLRVVPDWLSQRKLIRVSAEGTKEVLHFQNGSFENAH</sequence>
<proteinExistence type="predicted"/>
<dbReference type="GO" id="GO:0008758">
    <property type="term" value="F:UDP-2,3-diacylglucosamine hydrolase activity"/>
    <property type="evidence" value="ECO:0007669"/>
    <property type="project" value="TreeGrafter"/>
</dbReference>
<dbReference type="Proteomes" id="UP000286801">
    <property type="component" value="Unassembled WGS sequence"/>
</dbReference>
<dbReference type="InterPro" id="IPR029052">
    <property type="entry name" value="Metallo-depent_PP-like"/>
</dbReference>
<dbReference type="GO" id="GO:0009245">
    <property type="term" value="P:lipid A biosynthetic process"/>
    <property type="evidence" value="ECO:0007669"/>
    <property type="project" value="TreeGrafter"/>
</dbReference>
<gene>
    <name evidence="8" type="ORF">DSY97_01645</name>
</gene>
<keyword evidence="4" id="KW-0378">Hydrolase</keyword>
<dbReference type="GO" id="GO:0016020">
    <property type="term" value="C:membrane"/>
    <property type="evidence" value="ECO:0007669"/>
    <property type="project" value="GOC"/>
</dbReference>
<reference evidence="8 9" key="1">
    <citation type="submission" date="2018-06" db="EMBL/GenBank/DDBJ databases">
        <title>Combined omics and stable isotope probing to characterize newly discovered Mariana Back-Arc vent microbial communities.</title>
        <authorList>
            <person name="Trembath-Reichert E."/>
            <person name="Huber J.A."/>
        </authorList>
    </citation>
    <scope>NUCLEOTIDE SEQUENCE [LARGE SCALE GENOMIC DNA]</scope>
    <source>
        <strain evidence="8">MAG 63_1</strain>
    </source>
</reference>
<evidence type="ECO:0000313" key="8">
    <source>
        <dbReference type="EMBL" id="RTZ81153.1"/>
    </source>
</evidence>
<keyword evidence="2" id="KW-0997">Cell inner membrane</keyword>
<dbReference type="EMBL" id="QNZL01000046">
    <property type="protein sequence ID" value="RTZ81153.1"/>
    <property type="molecule type" value="Genomic_DNA"/>
</dbReference>
<evidence type="ECO:0000256" key="1">
    <source>
        <dbReference type="ARBA" id="ARBA00022475"/>
    </source>
</evidence>
<feature type="domain" description="Calcineurin-like phosphoesterase" evidence="7">
    <location>
        <begin position="14"/>
        <end position="211"/>
    </location>
</feature>
<dbReference type="SUPFAM" id="SSF56300">
    <property type="entry name" value="Metallo-dependent phosphatases"/>
    <property type="match status" value="1"/>
</dbReference>
<keyword evidence="3" id="KW-0479">Metal-binding</keyword>
<accession>A0A432GD80</accession>
<evidence type="ECO:0000256" key="5">
    <source>
        <dbReference type="ARBA" id="ARBA00023136"/>
    </source>
</evidence>
<protein>
    <recommendedName>
        <fullName evidence="7">Calcineurin-like phosphoesterase domain-containing protein</fullName>
    </recommendedName>
</protein>
<evidence type="ECO:0000259" key="7">
    <source>
        <dbReference type="Pfam" id="PF00149"/>
    </source>
</evidence>
<keyword evidence="6" id="KW-0464">Manganese</keyword>
<dbReference type="PANTHER" id="PTHR34990:SF1">
    <property type="entry name" value="UDP-2,3-DIACYLGLUCOSAMINE HYDROLASE"/>
    <property type="match status" value="1"/>
</dbReference>
<dbReference type="InterPro" id="IPR043461">
    <property type="entry name" value="LpxH-like"/>
</dbReference>
<evidence type="ECO:0000256" key="4">
    <source>
        <dbReference type="ARBA" id="ARBA00022801"/>
    </source>
</evidence>
<evidence type="ECO:0000256" key="6">
    <source>
        <dbReference type="ARBA" id="ARBA00023211"/>
    </source>
</evidence>
<dbReference type="Pfam" id="PF00149">
    <property type="entry name" value="Metallophos"/>
    <property type="match status" value="1"/>
</dbReference>
<dbReference type="InterPro" id="IPR004843">
    <property type="entry name" value="Calcineurin-like_PHP"/>
</dbReference>
<evidence type="ECO:0000256" key="2">
    <source>
        <dbReference type="ARBA" id="ARBA00022519"/>
    </source>
</evidence>
<name>A0A432GD80_9DELT</name>
<evidence type="ECO:0000313" key="9">
    <source>
        <dbReference type="Proteomes" id="UP000286801"/>
    </source>
</evidence>
<dbReference type="GO" id="GO:0046872">
    <property type="term" value="F:metal ion binding"/>
    <property type="evidence" value="ECO:0007669"/>
    <property type="project" value="UniProtKB-KW"/>
</dbReference>
<comment type="caution">
    <text evidence="8">The sequence shown here is derived from an EMBL/GenBank/DDBJ whole genome shotgun (WGS) entry which is preliminary data.</text>
</comment>
<dbReference type="Gene3D" id="3.60.21.10">
    <property type="match status" value="1"/>
</dbReference>
<organism evidence="8 9">
    <name type="scientific">SAR324 cluster bacterium</name>
    <dbReference type="NCBI Taxonomy" id="2024889"/>
    <lineage>
        <taxon>Bacteria</taxon>
        <taxon>Deltaproteobacteria</taxon>
        <taxon>SAR324 cluster</taxon>
    </lineage>
</organism>